<dbReference type="OMA" id="SNQRHFF"/>
<feature type="region of interest" description="Disordered" evidence="6">
    <location>
        <begin position="167"/>
        <end position="255"/>
    </location>
</feature>
<dbReference type="GO" id="GO:0005737">
    <property type="term" value="C:cytoplasm"/>
    <property type="evidence" value="ECO:0007669"/>
    <property type="project" value="UniProtKB-SubCell"/>
</dbReference>
<keyword evidence="3" id="KW-0963">Cytoplasm</keyword>
<dbReference type="GO" id="GO:0070628">
    <property type="term" value="F:proteasome binding"/>
    <property type="evidence" value="ECO:0007669"/>
    <property type="project" value="TreeGrafter"/>
</dbReference>
<dbReference type="PROSITE" id="PS51917">
    <property type="entry name" value="PRU"/>
    <property type="match status" value="1"/>
</dbReference>
<gene>
    <name evidence="9" type="ORF">BCV71DRAFT_15537</name>
</gene>
<dbReference type="InterPro" id="IPR032368">
    <property type="entry name" value="RPN13_DEUBAD"/>
</dbReference>
<dbReference type="VEuPathDB" id="FungiDB:BCV72DRAFT_58042"/>
<evidence type="ECO:0000256" key="3">
    <source>
        <dbReference type="ARBA" id="ARBA00022490"/>
    </source>
</evidence>
<name>A0A1X0RWX7_RHIZD</name>
<dbReference type="Pfam" id="PF16550">
    <property type="entry name" value="RPN13_C"/>
    <property type="match status" value="1"/>
</dbReference>
<dbReference type="InterPro" id="IPR044867">
    <property type="entry name" value="DEUBAD_dom"/>
</dbReference>
<dbReference type="GO" id="GO:0005634">
    <property type="term" value="C:nucleus"/>
    <property type="evidence" value="ECO:0007669"/>
    <property type="project" value="UniProtKB-SubCell"/>
</dbReference>
<evidence type="ECO:0000256" key="1">
    <source>
        <dbReference type="ARBA" id="ARBA00004123"/>
    </source>
</evidence>
<dbReference type="InterPro" id="IPR038633">
    <property type="entry name" value="Rpn13/ADRM1_Pru_sf"/>
</dbReference>
<dbReference type="GO" id="GO:0008541">
    <property type="term" value="C:proteasome regulatory particle, lid subcomplex"/>
    <property type="evidence" value="ECO:0007669"/>
    <property type="project" value="TreeGrafter"/>
</dbReference>
<evidence type="ECO:0000256" key="4">
    <source>
        <dbReference type="ARBA" id="ARBA00022942"/>
    </source>
</evidence>
<dbReference type="InterPro" id="IPR038108">
    <property type="entry name" value="RPN13_DEUBAD_sf"/>
</dbReference>
<organism evidence="9 10">
    <name type="scientific">Rhizopus microsporus</name>
    <dbReference type="NCBI Taxonomy" id="58291"/>
    <lineage>
        <taxon>Eukaryota</taxon>
        <taxon>Fungi</taxon>
        <taxon>Fungi incertae sedis</taxon>
        <taxon>Mucoromycota</taxon>
        <taxon>Mucoromycotina</taxon>
        <taxon>Mucoromycetes</taxon>
        <taxon>Mucorales</taxon>
        <taxon>Mucorineae</taxon>
        <taxon>Rhizopodaceae</taxon>
        <taxon>Rhizopus</taxon>
    </lineage>
</organism>
<dbReference type="CDD" id="cd13314">
    <property type="entry name" value="PH_Rpn13"/>
    <property type="match status" value="1"/>
</dbReference>
<dbReference type="PANTHER" id="PTHR12225:SF0">
    <property type="entry name" value="PROTEASOMAL UBIQUITIN RECEPTOR ADRM1"/>
    <property type="match status" value="1"/>
</dbReference>
<feature type="domain" description="DEUBAD" evidence="7">
    <location>
        <begin position="271"/>
        <end position="376"/>
    </location>
</feature>
<dbReference type="GO" id="GO:0061133">
    <property type="term" value="F:endopeptidase activator activity"/>
    <property type="evidence" value="ECO:0007669"/>
    <property type="project" value="TreeGrafter"/>
</dbReference>
<evidence type="ECO:0000256" key="5">
    <source>
        <dbReference type="ARBA" id="ARBA00023242"/>
    </source>
</evidence>
<accession>A0A1X0RWX7</accession>
<comment type="subcellular location">
    <subcellularLocation>
        <location evidence="2">Cytoplasm</location>
    </subcellularLocation>
    <subcellularLocation>
        <location evidence="1">Nucleus</location>
    </subcellularLocation>
</comment>
<keyword evidence="5" id="KW-0539">Nucleus</keyword>
<reference evidence="9 10" key="1">
    <citation type="journal article" date="2016" name="Proc. Natl. Acad. Sci. U.S.A.">
        <title>Lipid metabolic changes in an early divergent fungus govern the establishment of a mutualistic symbiosis with endobacteria.</title>
        <authorList>
            <person name="Lastovetsky O.A."/>
            <person name="Gaspar M.L."/>
            <person name="Mondo S.J."/>
            <person name="LaButti K.M."/>
            <person name="Sandor L."/>
            <person name="Grigoriev I.V."/>
            <person name="Henry S.A."/>
            <person name="Pawlowska T.E."/>
        </authorList>
    </citation>
    <scope>NUCLEOTIDE SEQUENCE [LARGE SCALE GENOMIC DNA]</scope>
    <source>
        <strain evidence="9 10">ATCC 11559</strain>
    </source>
</reference>
<dbReference type="AlphaFoldDB" id="A0A1X0RWX7"/>
<proteinExistence type="predicted"/>
<feature type="compositionally biased region" description="Basic and acidic residues" evidence="6">
    <location>
        <begin position="200"/>
        <end position="210"/>
    </location>
</feature>
<dbReference type="EMBL" id="KV921381">
    <property type="protein sequence ID" value="ORE16562.1"/>
    <property type="molecule type" value="Genomic_DNA"/>
</dbReference>
<dbReference type="InterPro" id="IPR006773">
    <property type="entry name" value="Rpn13/ADRM1"/>
</dbReference>
<protein>
    <submittedName>
        <fullName evidence="9">Adhesion regulating molecule</fullName>
    </submittedName>
</protein>
<dbReference type="Gene3D" id="2.30.29.70">
    <property type="entry name" value="Proteasomal ubiquitin receptor Rpn13/ADRM1"/>
    <property type="match status" value="1"/>
</dbReference>
<evidence type="ECO:0000256" key="2">
    <source>
        <dbReference type="ARBA" id="ARBA00004496"/>
    </source>
</evidence>
<dbReference type="InterPro" id="IPR044868">
    <property type="entry name" value="Rpn13/ADRM1_Pru"/>
</dbReference>
<sequence length="381" mass="42327">MSLFQTAPVRRYLVEFNAGKCIIEGNLIKPDLRKGTIYMDQSDDQLLHFYWKERNSHAEPEDDIIIFPSEAKFVKVSQCTTGRVYMLKFNSSREKHFYWMQDKSEEKDDENANSVNEFIESPESMSTDLDDSASHAEIMRLLSGAESQDANITEENILEFLNNISRSRQRSRNEPRVRGTSALREEVSRPVTEQQQQEQEQEHEPEREPEPTVAASTSVDTPTVTTAATATATTTTTTTTTDSAATANNASTGNNPDYAQLAQMLASMSGQRGSAPSLALTDILNSQTLTPLLNDPEVCESLVPYLPEESEKTAEEVRQVVRSPQFSQAVQSLTVALQTGQLGPLLSQLGLDPSAGYSVELFLNAIEKQAQEKNSNAMEED</sequence>
<keyword evidence="4" id="KW-0647">Proteasome</keyword>
<feature type="compositionally biased region" description="Basic and acidic residues" evidence="6">
    <location>
        <begin position="171"/>
        <end position="188"/>
    </location>
</feature>
<evidence type="ECO:0000313" key="9">
    <source>
        <dbReference type="EMBL" id="ORE16562.1"/>
    </source>
</evidence>
<evidence type="ECO:0000259" key="8">
    <source>
        <dbReference type="PROSITE" id="PS51917"/>
    </source>
</evidence>
<dbReference type="PROSITE" id="PS51916">
    <property type="entry name" value="DEUBAD"/>
    <property type="match status" value="1"/>
</dbReference>
<feature type="compositionally biased region" description="Low complexity" evidence="6">
    <location>
        <begin position="211"/>
        <end position="252"/>
    </location>
</feature>
<feature type="domain" description="Pru" evidence="8">
    <location>
        <begin position="8"/>
        <end position="122"/>
    </location>
</feature>
<dbReference type="Proteomes" id="UP000242381">
    <property type="component" value="Unassembled WGS sequence"/>
</dbReference>
<evidence type="ECO:0000259" key="7">
    <source>
        <dbReference type="PROSITE" id="PS51916"/>
    </source>
</evidence>
<dbReference type="Pfam" id="PF04683">
    <property type="entry name" value="Rpn13_ADRM1_Pru"/>
    <property type="match status" value="1"/>
</dbReference>
<evidence type="ECO:0000256" key="6">
    <source>
        <dbReference type="SAM" id="MobiDB-lite"/>
    </source>
</evidence>
<dbReference type="FunFam" id="2.30.29.70:FF:000001">
    <property type="entry name" value="Proteasomal ubiquitin receptor ADRM1"/>
    <property type="match status" value="1"/>
</dbReference>
<dbReference type="Gene3D" id="1.10.2020.20">
    <property type="match status" value="1"/>
</dbReference>
<evidence type="ECO:0000313" key="10">
    <source>
        <dbReference type="Proteomes" id="UP000242381"/>
    </source>
</evidence>
<dbReference type="PANTHER" id="PTHR12225">
    <property type="entry name" value="ADHESION REGULATING MOLECULE 1 110 KDA CELL MEMBRANE GLYCOPROTEIN"/>
    <property type="match status" value="1"/>
</dbReference>